<organism evidence="1 2">
    <name type="scientific">Eumeta variegata</name>
    <name type="common">Bagworm moth</name>
    <name type="synonym">Eumeta japonica</name>
    <dbReference type="NCBI Taxonomy" id="151549"/>
    <lineage>
        <taxon>Eukaryota</taxon>
        <taxon>Metazoa</taxon>
        <taxon>Ecdysozoa</taxon>
        <taxon>Arthropoda</taxon>
        <taxon>Hexapoda</taxon>
        <taxon>Insecta</taxon>
        <taxon>Pterygota</taxon>
        <taxon>Neoptera</taxon>
        <taxon>Endopterygota</taxon>
        <taxon>Lepidoptera</taxon>
        <taxon>Glossata</taxon>
        <taxon>Ditrysia</taxon>
        <taxon>Tineoidea</taxon>
        <taxon>Psychidae</taxon>
        <taxon>Oiketicinae</taxon>
        <taxon>Eumeta</taxon>
    </lineage>
</organism>
<evidence type="ECO:0000313" key="1">
    <source>
        <dbReference type="EMBL" id="GBP60016.1"/>
    </source>
</evidence>
<dbReference type="AlphaFoldDB" id="A0A4C1X884"/>
<sequence length="79" mass="9137">MEACNRMEVIGMVDRMEVAIRDRIEVVVWYGNWMEVAIGMTETIIVTVREIFTCFRSFTRGRVNCRMAVSENLNTSNAI</sequence>
<dbReference type="Proteomes" id="UP000299102">
    <property type="component" value="Unassembled WGS sequence"/>
</dbReference>
<evidence type="ECO:0000313" key="2">
    <source>
        <dbReference type="Proteomes" id="UP000299102"/>
    </source>
</evidence>
<name>A0A4C1X884_EUMVA</name>
<reference evidence="1 2" key="1">
    <citation type="journal article" date="2019" name="Commun. Biol.">
        <title>The bagworm genome reveals a unique fibroin gene that provides high tensile strength.</title>
        <authorList>
            <person name="Kono N."/>
            <person name="Nakamura H."/>
            <person name="Ohtoshi R."/>
            <person name="Tomita M."/>
            <person name="Numata K."/>
            <person name="Arakawa K."/>
        </authorList>
    </citation>
    <scope>NUCLEOTIDE SEQUENCE [LARGE SCALE GENOMIC DNA]</scope>
</reference>
<protein>
    <submittedName>
        <fullName evidence="1">Uncharacterized protein</fullName>
    </submittedName>
</protein>
<gene>
    <name evidence="1" type="ORF">EVAR_41298_1</name>
</gene>
<proteinExistence type="predicted"/>
<keyword evidence="2" id="KW-1185">Reference proteome</keyword>
<comment type="caution">
    <text evidence="1">The sequence shown here is derived from an EMBL/GenBank/DDBJ whole genome shotgun (WGS) entry which is preliminary data.</text>
</comment>
<accession>A0A4C1X884</accession>
<dbReference type="EMBL" id="BGZK01000776">
    <property type="protein sequence ID" value="GBP60016.1"/>
    <property type="molecule type" value="Genomic_DNA"/>
</dbReference>